<dbReference type="PANTHER" id="PTHR30469">
    <property type="entry name" value="MULTIDRUG RESISTANCE PROTEIN MDTA"/>
    <property type="match status" value="1"/>
</dbReference>
<sequence>MLKKVKFPIPSKMKKTINKWGYLLAVCALTWSCSSNDNKQENTKTNERILQEVNAVKAVGKVVPAEDYAVISSATAGKIVSLMVQDGDSVQAGQLLFKLEAGNADLDIQQARAQLNSLRAQNKTMSEDIVKAEIYARELKEKYETSRSLVAKNAETREKMETDYSNWQQQEVTVRSMRQQYRAQQLTESEQEIEISKVQNAIGDFSVHASTGGIITDLTAKLGQSIGSAEELGKIINIQNPIIEAEVDELFANDIKLGQQVVVSPVGRMDTLATGTVFYLNPILSNKSILYETANEGEDRRVRKIKIKLEQGSDLTINAKVDCSIRIR</sequence>
<gene>
    <name evidence="2" type="ORF">EDC17_103521</name>
</gene>
<dbReference type="Gene3D" id="2.40.30.170">
    <property type="match status" value="1"/>
</dbReference>
<evidence type="ECO:0000313" key="2">
    <source>
        <dbReference type="EMBL" id="TCV10253.1"/>
    </source>
</evidence>
<name>A0A4R3VVZ6_9SPHI</name>
<dbReference type="Proteomes" id="UP000295197">
    <property type="component" value="Unassembled WGS sequence"/>
</dbReference>
<evidence type="ECO:0000313" key="3">
    <source>
        <dbReference type="Proteomes" id="UP000295197"/>
    </source>
</evidence>
<keyword evidence="1" id="KW-0175">Coiled coil</keyword>
<dbReference type="AlphaFoldDB" id="A0A4R3VVZ6"/>
<protein>
    <submittedName>
        <fullName evidence="2">CusB/HlyD membrane fusion family barrel-sandwich protein</fullName>
    </submittedName>
</protein>
<dbReference type="GO" id="GO:0015562">
    <property type="term" value="F:efflux transmembrane transporter activity"/>
    <property type="evidence" value="ECO:0007669"/>
    <property type="project" value="TreeGrafter"/>
</dbReference>
<dbReference type="OrthoDB" id="1325080at2"/>
<organism evidence="2 3">
    <name type="scientific">Sphingobacterium alimentarium</name>
    <dbReference type="NCBI Taxonomy" id="797292"/>
    <lineage>
        <taxon>Bacteria</taxon>
        <taxon>Pseudomonadati</taxon>
        <taxon>Bacteroidota</taxon>
        <taxon>Sphingobacteriia</taxon>
        <taxon>Sphingobacteriales</taxon>
        <taxon>Sphingobacteriaceae</taxon>
        <taxon>Sphingobacterium</taxon>
    </lineage>
</organism>
<accession>A0A4R3VVZ6</accession>
<dbReference type="EMBL" id="SMBZ01000035">
    <property type="protein sequence ID" value="TCV10253.1"/>
    <property type="molecule type" value="Genomic_DNA"/>
</dbReference>
<comment type="caution">
    <text evidence="2">The sequence shown here is derived from an EMBL/GenBank/DDBJ whole genome shotgun (WGS) entry which is preliminary data.</text>
</comment>
<dbReference type="Gene3D" id="2.40.50.100">
    <property type="match status" value="1"/>
</dbReference>
<proteinExistence type="predicted"/>
<evidence type="ECO:0000256" key="1">
    <source>
        <dbReference type="SAM" id="Coils"/>
    </source>
</evidence>
<feature type="coiled-coil region" evidence="1">
    <location>
        <begin position="101"/>
        <end position="128"/>
    </location>
</feature>
<dbReference type="SUPFAM" id="SSF111369">
    <property type="entry name" value="HlyD-like secretion proteins"/>
    <property type="match status" value="1"/>
</dbReference>
<reference evidence="2 3" key="1">
    <citation type="submission" date="2019-03" db="EMBL/GenBank/DDBJ databases">
        <title>Genomic Encyclopedia of Type Strains, Phase IV (KMG-IV): sequencing the most valuable type-strain genomes for metagenomic binning, comparative biology and taxonomic classification.</title>
        <authorList>
            <person name="Goeker M."/>
        </authorList>
    </citation>
    <scope>NUCLEOTIDE SEQUENCE [LARGE SCALE GENOMIC DNA]</scope>
    <source>
        <strain evidence="2 3">DSM 22362</strain>
    </source>
</reference>
<keyword evidence="3" id="KW-1185">Reference proteome</keyword>
<dbReference type="GO" id="GO:1990281">
    <property type="term" value="C:efflux pump complex"/>
    <property type="evidence" value="ECO:0007669"/>
    <property type="project" value="TreeGrafter"/>
</dbReference>